<dbReference type="AlphaFoldDB" id="A0A5E4LRT6"/>
<dbReference type="EMBL" id="CABMJJ010000009">
    <property type="protein sequence ID" value="VVC03858.1"/>
    <property type="molecule type" value="Genomic_DNA"/>
</dbReference>
<feature type="transmembrane region" description="Helical" evidence="1">
    <location>
        <begin position="116"/>
        <end position="136"/>
    </location>
</feature>
<feature type="transmembrane region" description="Helical" evidence="1">
    <location>
        <begin position="52"/>
        <end position="71"/>
    </location>
</feature>
<gene>
    <name evidence="2" type="ORF">LFW2832_00581</name>
</gene>
<keyword evidence="1" id="KW-0812">Transmembrane</keyword>
<evidence type="ECO:0000313" key="2">
    <source>
        <dbReference type="EMBL" id="VVC03858.1"/>
    </source>
</evidence>
<evidence type="ECO:0000313" key="3">
    <source>
        <dbReference type="Proteomes" id="UP000789941"/>
    </source>
</evidence>
<organism evidence="2 3">
    <name type="scientific">Candidatus Bilamarchaeum dharawalense</name>
    <dbReference type="NCBI Taxonomy" id="2885759"/>
    <lineage>
        <taxon>Archaea</taxon>
        <taxon>Candidatus Micrarchaeota</taxon>
        <taxon>Candidatus Micrarchaeia</taxon>
        <taxon>Candidatus Anstonellales</taxon>
        <taxon>Candidatus Bilamarchaeaceae</taxon>
        <taxon>Candidatus Bilamarchaeum</taxon>
    </lineage>
</organism>
<reference evidence="2 3" key="1">
    <citation type="submission" date="2019-08" db="EMBL/GenBank/DDBJ databases">
        <authorList>
            <person name="Vazquez-Campos X."/>
        </authorList>
    </citation>
    <scope>NUCLEOTIDE SEQUENCE [LARGE SCALE GENOMIC DNA]</scope>
    <source>
        <strain evidence="2">LFW-283_2</strain>
    </source>
</reference>
<sequence>MKFMKKIIIPGIATGILMLIFGMIFSMAFGALFPSVNAEYQSVLFRPWTDPLMMLFFAYPFVLGMILAWVWNHVKVLFKEKDFIRRGLRFGVTAWVVFTIPGMFVSYTTFPISLLMVLSWTLSGLVYTLCAGLVLAKLNN</sequence>
<feature type="transmembrane region" description="Helical" evidence="1">
    <location>
        <begin position="92"/>
        <end position="110"/>
    </location>
</feature>
<keyword evidence="1" id="KW-0472">Membrane</keyword>
<accession>A0A5E4LRT6</accession>
<feature type="transmembrane region" description="Helical" evidence="1">
    <location>
        <begin position="7"/>
        <end position="32"/>
    </location>
</feature>
<protein>
    <submittedName>
        <fullName evidence="2">Uncharacterized protein</fullName>
    </submittedName>
</protein>
<proteinExistence type="predicted"/>
<name>A0A5E4LRT6_9ARCH</name>
<dbReference type="Proteomes" id="UP000789941">
    <property type="component" value="Unassembled WGS sequence"/>
</dbReference>
<keyword evidence="1" id="KW-1133">Transmembrane helix</keyword>
<comment type="caution">
    <text evidence="2">The sequence shown here is derived from an EMBL/GenBank/DDBJ whole genome shotgun (WGS) entry which is preliminary data.</text>
</comment>
<evidence type="ECO:0000256" key="1">
    <source>
        <dbReference type="SAM" id="Phobius"/>
    </source>
</evidence>